<gene>
    <name evidence="2" type="ORF">AAFF_G00265460</name>
</gene>
<feature type="compositionally biased region" description="Basic and acidic residues" evidence="1">
    <location>
        <begin position="1"/>
        <end position="14"/>
    </location>
</feature>
<dbReference type="EMBL" id="JAINUG010000362">
    <property type="protein sequence ID" value="KAJ8373419.1"/>
    <property type="molecule type" value="Genomic_DNA"/>
</dbReference>
<sequence>MGKYLKIEPADREQQSLGAFGIKEEPPEGALESADPHGEPKNSGERGGGLDSLTHERPGALGTLVPQWTPDTEARDSYSTETAQSGMSFSGCSDATPEAVSAGPVPASEAFETRGGCRGDEGQSQEALPDWLRERAQIPSAESSLVSDGPATVPVCGAQGPETTSDCPFLAFNISSGSWHASWAKHASGTLGFHTFH</sequence>
<protein>
    <submittedName>
        <fullName evidence="2">Uncharacterized protein</fullName>
    </submittedName>
</protein>
<name>A0AAD7RBG9_9TELE</name>
<keyword evidence="3" id="KW-1185">Reference proteome</keyword>
<accession>A0AAD7RBG9</accession>
<evidence type="ECO:0000256" key="1">
    <source>
        <dbReference type="SAM" id="MobiDB-lite"/>
    </source>
</evidence>
<dbReference type="Proteomes" id="UP001221898">
    <property type="component" value="Unassembled WGS sequence"/>
</dbReference>
<feature type="region of interest" description="Disordered" evidence="1">
    <location>
        <begin position="1"/>
        <end position="105"/>
    </location>
</feature>
<organism evidence="2 3">
    <name type="scientific">Aldrovandia affinis</name>
    <dbReference type="NCBI Taxonomy" id="143900"/>
    <lineage>
        <taxon>Eukaryota</taxon>
        <taxon>Metazoa</taxon>
        <taxon>Chordata</taxon>
        <taxon>Craniata</taxon>
        <taxon>Vertebrata</taxon>
        <taxon>Euteleostomi</taxon>
        <taxon>Actinopterygii</taxon>
        <taxon>Neopterygii</taxon>
        <taxon>Teleostei</taxon>
        <taxon>Notacanthiformes</taxon>
        <taxon>Halosauridae</taxon>
        <taxon>Aldrovandia</taxon>
    </lineage>
</organism>
<dbReference type="AlphaFoldDB" id="A0AAD7RBG9"/>
<evidence type="ECO:0000313" key="3">
    <source>
        <dbReference type="Proteomes" id="UP001221898"/>
    </source>
</evidence>
<feature type="compositionally biased region" description="Polar residues" evidence="1">
    <location>
        <begin position="79"/>
        <end position="93"/>
    </location>
</feature>
<comment type="caution">
    <text evidence="2">The sequence shown here is derived from an EMBL/GenBank/DDBJ whole genome shotgun (WGS) entry which is preliminary data.</text>
</comment>
<reference evidence="2" key="1">
    <citation type="journal article" date="2023" name="Science">
        <title>Genome structures resolve the early diversification of teleost fishes.</title>
        <authorList>
            <person name="Parey E."/>
            <person name="Louis A."/>
            <person name="Montfort J."/>
            <person name="Bouchez O."/>
            <person name="Roques C."/>
            <person name="Iampietro C."/>
            <person name="Lluch J."/>
            <person name="Castinel A."/>
            <person name="Donnadieu C."/>
            <person name="Desvignes T."/>
            <person name="Floi Bucao C."/>
            <person name="Jouanno E."/>
            <person name="Wen M."/>
            <person name="Mejri S."/>
            <person name="Dirks R."/>
            <person name="Jansen H."/>
            <person name="Henkel C."/>
            <person name="Chen W.J."/>
            <person name="Zahm M."/>
            <person name="Cabau C."/>
            <person name="Klopp C."/>
            <person name="Thompson A.W."/>
            <person name="Robinson-Rechavi M."/>
            <person name="Braasch I."/>
            <person name="Lecointre G."/>
            <person name="Bobe J."/>
            <person name="Postlethwait J.H."/>
            <person name="Berthelot C."/>
            <person name="Roest Crollius H."/>
            <person name="Guiguen Y."/>
        </authorList>
    </citation>
    <scope>NUCLEOTIDE SEQUENCE</scope>
    <source>
        <strain evidence="2">NC1722</strain>
    </source>
</reference>
<evidence type="ECO:0000313" key="2">
    <source>
        <dbReference type="EMBL" id="KAJ8373419.1"/>
    </source>
</evidence>
<proteinExistence type="predicted"/>
<feature type="compositionally biased region" description="Basic and acidic residues" evidence="1">
    <location>
        <begin position="34"/>
        <end position="44"/>
    </location>
</feature>